<keyword evidence="3" id="KW-1185">Reference proteome</keyword>
<feature type="non-terminal residue" evidence="2">
    <location>
        <position position="1"/>
    </location>
</feature>
<evidence type="ECO:0000313" key="3">
    <source>
        <dbReference type="Proteomes" id="UP001295794"/>
    </source>
</evidence>
<dbReference type="Proteomes" id="UP001295794">
    <property type="component" value="Unassembled WGS sequence"/>
</dbReference>
<reference evidence="2" key="1">
    <citation type="submission" date="2023-11" db="EMBL/GenBank/DDBJ databases">
        <authorList>
            <person name="De Vega J J."/>
            <person name="De Vega J J."/>
        </authorList>
    </citation>
    <scope>NUCLEOTIDE SEQUENCE</scope>
</reference>
<comment type="caution">
    <text evidence="2">The sequence shown here is derived from an EMBL/GenBank/DDBJ whole genome shotgun (WGS) entry which is preliminary data.</text>
</comment>
<proteinExistence type="predicted"/>
<accession>A0AAD2GYQ6</accession>
<evidence type="ECO:0000256" key="1">
    <source>
        <dbReference type="SAM" id="MobiDB-lite"/>
    </source>
</evidence>
<name>A0AAD2GYQ6_9AGAR</name>
<dbReference type="AlphaFoldDB" id="A0AAD2GYQ6"/>
<gene>
    <name evidence="2" type="ORF">MYCIT1_LOCUS8063</name>
</gene>
<sequence length="168" mass="18648">SLETPPRPPTPADTIVEEAVQIRTARSRWRECARDYTNMCNRRIGRGRRDQEAGGVEPGLITEEGVLRWWTAPFVRGRQSNGGHWVENTVEGNRASAPAKPLLSRDSSSTMARGVDEMTMGEGEEAGSGRVSQRRKTASLSFGARVDPTADRCRRSVPRMYKPSMTES</sequence>
<protein>
    <submittedName>
        <fullName evidence="2">Uncharacterized protein</fullName>
    </submittedName>
</protein>
<evidence type="ECO:0000313" key="2">
    <source>
        <dbReference type="EMBL" id="CAK5266368.1"/>
    </source>
</evidence>
<organism evidence="2 3">
    <name type="scientific">Mycena citricolor</name>
    <dbReference type="NCBI Taxonomy" id="2018698"/>
    <lineage>
        <taxon>Eukaryota</taxon>
        <taxon>Fungi</taxon>
        <taxon>Dikarya</taxon>
        <taxon>Basidiomycota</taxon>
        <taxon>Agaricomycotina</taxon>
        <taxon>Agaricomycetes</taxon>
        <taxon>Agaricomycetidae</taxon>
        <taxon>Agaricales</taxon>
        <taxon>Marasmiineae</taxon>
        <taxon>Mycenaceae</taxon>
        <taxon>Mycena</taxon>
    </lineage>
</organism>
<dbReference type="EMBL" id="CAVNYO010000109">
    <property type="protein sequence ID" value="CAK5266368.1"/>
    <property type="molecule type" value="Genomic_DNA"/>
</dbReference>
<feature type="region of interest" description="Disordered" evidence="1">
    <location>
        <begin position="91"/>
        <end position="168"/>
    </location>
</feature>